<evidence type="ECO:0000313" key="2">
    <source>
        <dbReference type="EMBL" id="PON64721.1"/>
    </source>
</evidence>
<dbReference type="EMBL" id="JXTB01000093">
    <property type="protein sequence ID" value="PON64721.1"/>
    <property type="molecule type" value="Genomic_DNA"/>
</dbReference>
<reference evidence="3" key="1">
    <citation type="submission" date="2016-06" db="EMBL/GenBank/DDBJ databases">
        <title>Parallel loss of symbiosis genes in relatives of nitrogen-fixing non-legume Parasponia.</title>
        <authorList>
            <person name="Van Velzen R."/>
            <person name="Holmer R."/>
            <person name="Bu F."/>
            <person name="Rutten L."/>
            <person name="Van Zeijl A."/>
            <person name="Liu W."/>
            <person name="Santuari L."/>
            <person name="Cao Q."/>
            <person name="Sharma T."/>
            <person name="Shen D."/>
            <person name="Roswanjaya Y."/>
            <person name="Wardhani T."/>
            <person name="Kalhor M.S."/>
            <person name="Jansen J."/>
            <person name="Van den Hoogen J."/>
            <person name="Gungor B."/>
            <person name="Hartog M."/>
            <person name="Hontelez J."/>
            <person name="Verver J."/>
            <person name="Yang W.-C."/>
            <person name="Schijlen E."/>
            <person name="Repin R."/>
            <person name="Schilthuizen M."/>
            <person name="Schranz E."/>
            <person name="Heidstra R."/>
            <person name="Miyata K."/>
            <person name="Fedorova E."/>
            <person name="Kohlen W."/>
            <person name="Bisseling T."/>
            <person name="Smit S."/>
            <person name="Geurts R."/>
        </authorList>
    </citation>
    <scope>NUCLEOTIDE SEQUENCE [LARGE SCALE GENOMIC DNA]</scope>
    <source>
        <strain evidence="3">cv. WU1-14</strain>
    </source>
</reference>
<evidence type="ECO:0000256" key="1">
    <source>
        <dbReference type="SAM" id="MobiDB-lite"/>
    </source>
</evidence>
<name>A0A2P5CUS3_PARAD</name>
<accession>A0A2P5CUS3</accession>
<protein>
    <submittedName>
        <fullName evidence="2">Uncharacterized protein</fullName>
    </submittedName>
</protein>
<keyword evidence="3" id="KW-1185">Reference proteome</keyword>
<gene>
    <name evidence="2" type="ORF">PanWU01x14_121960</name>
</gene>
<proteinExistence type="predicted"/>
<evidence type="ECO:0000313" key="3">
    <source>
        <dbReference type="Proteomes" id="UP000237105"/>
    </source>
</evidence>
<feature type="region of interest" description="Disordered" evidence="1">
    <location>
        <begin position="50"/>
        <end position="69"/>
    </location>
</feature>
<sequence>MDNVFDIVSTPKGQRYLIPDVRTCPPTPKKQAPKKQRSVNVLAKKFNEAAYAEDDDMSTAPQKNKGQST</sequence>
<feature type="compositionally biased region" description="Polar residues" evidence="1">
    <location>
        <begin position="59"/>
        <end position="69"/>
    </location>
</feature>
<dbReference type="Proteomes" id="UP000237105">
    <property type="component" value="Unassembled WGS sequence"/>
</dbReference>
<dbReference type="AlphaFoldDB" id="A0A2P5CUS3"/>
<organism evidence="2 3">
    <name type="scientific">Parasponia andersonii</name>
    <name type="common">Sponia andersonii</name>
    <dbReference type="NCBI Taxonomy" id="3476"/>
    <lineage>
        <taxon>Eukaryota</taxon>
        <taxon>Viridiplantae</taxon>
        <taxon>Streptophyta</taxon>
        <taxon>Embryophyta</taxon>
        <taxon>Tracheophyta</taxon>
        <taxon>Spermatophyta</taxon>
        <taxon>Magnoliopsida</taxon>
        <taxon>eudicotyledons</taxon>
        <taxon>Gunneridae</taxon>
        <taxon>Pentapetalae</taxon>
        <taxon>rosids</taxon>
        <taxon>fabids</taxon>
        <taxon>Rosales</taxon>
        <taxon>Cannabaceae</taxon>
        <taxon>Parasponia</taxon>
    </lineage>
</organism>
<comment type="caution">
    <text evidence="2">The sequence shown here is derived from an EMBL/GenBank/DDBJ whole genome shotgun (WGS) entry which is preliminary data.</text>
</comment>
<feature type="region of interest" description="Disordered" evidence="1">
    <location>
        <begin position="18"/>
        <end position="38"/>
    </location>
</feature>
<dbReference type="OrthoDB" id="10339834at2759"/>